<gene>
    <name evidence="2" type="ORF">E0Z10_g5746</name>
</gene>
<feature type="compositionally biased region" description="Polar residues" evidence="1">
    <location>
        <begin position="26"/>
        <end position="46"/>
    </location>
</feature>
<feature type="region of interest" description="Disordered" evidence="1">
    <location>
        <begin position="75"/>
        <end position="100"/>
    </location>
</feature>
<evidence type="ECO:0000313" key="2">
    <source>
        <dbReference type="EMBL" id="TGJ83025.1"/>
    </source>
</evidence>
<evidence type="ECO:0000256" key="1">
    <source>
        <dbReference type="SAM" id="MobiDB-lite"/>
    </source>
</evidence>
<dbReference type="EMBL" id="SKBN01000107">
    <property type="protein sequence ID" value="TGJ83025.1"/>
    <property type="molecule type" value="Genomic_DNA"/>
</dbReference>
<evidence type="ECO:0000313" key="3">
    <source>
        <dbReference type="Proteomes" id="UP000297716"/>
    </source>
</evidence>
<comment type="caution">
    <text evidence="2">The sequence shown here is derived from an EMBL/GenBank/DDBJ whole genome shotgun (WGS) entry which is preliminary data.</text>
</comment>
<name>A0A4Z0YV36_9PEZI</name>
<dbReference type="AlphaFoldDB" id="A0A4Z0YV36"/>
<organism evidence="2 3">
    <name type="scientific">Xylaria hypoxylon</name>
    <dbReference type="NCBI Taxonomy" id="37992"/>
    <lineage>
        <taxon>Eukaryota</taxon>
        <taxon>Fungi</taxon>
        <taxon>Dikarya</taxon>
        <taxon>Ascomycota</taxon>
        <taxon>Pezizomycotina</taxon>
        <taxon>Sordariomycetes</taxon>
        <taxon>Xylariomycetidae</taxon>
        <taxon>Xylariales</taxon>
        <taxon>Xylariaceae</taxon>
        <taxon>Xylaria</taxon>
    </lineage>
</organism>
<sequence>MVQTPEHINQDQGFDSRFRQVGNEGAHTSSTKGHNNVTLQKGSGHISNTNGNENLANQIGYTNRQSTLFDSNQTIQEGKTNSSGTSGHDNFTGQKGDKNSSYTLGNENYTLAGGNLNEHYALNNSTKAEVAGKKIKTRLSWFGGEVKEIPNHFQIFWTEIKLWVEKMTFRNTG</sequence>
<dbReference type="Proteomes" id="UP000297716">
    <property type="component" value="Unassembled WGS sequence"/>
</dbReference>
<protein>
    <submittedName>
        <fullName evidence="2">Uncharacterized protein</fullName>
    </submittedName>
</protein>
<proteinExistence type="predicted"/>
<reference evidence="2 3" key="1">
    <citation type="submission" date="2019-03" db="EMBL/GenBank/DDBJ databases">
        <title>Draft genome sequence of Xylaria hypoxylon DSM 108379, a ubiquitous saprotrophic-parasitic fungi on hardwood.</title>
        <authorList>
            <person name="Buettner E."/>
            <person name="Leonhardt S."/>
            <person name="Gebauer A.M."/>
            <person name="Liers C."/>
            <person name="Hofrichter M."/>
            <person name="Kellner H."/>
        </authorList>
    </citation>
    <scope>NUCLEOTIDE SEQUENCE [LARGE SCALE GENOMIC DNA]</scope>
    <source>
        <strain evidence="2 3">DSM 108379</strain>
    </source>
</reference>
<accession>A0A4Z0YV36</accession>
<feature type="region of interest" description="Disordered" evidence="1">
    <location>
        <begin position="23"/>
        <end position="46"/>
    </location>
</feature>
<keyword evidence="3" id="KW-1185">Reference proteome</keyword>